<feature type="region of interest" description="Disordered" evidence="1">
    <location>
        <begin position="89"/>
        <end position="112"/>
    </location>
</feature>
<gene>
    <name evidence="2" type="ORF">ASPACDRAFT_1857217</name>
</gene>
<dbReference type="GeneID" id="30971347"/>
<dbReference type="AlphaFoldDB" id="A0A1L9WRA0"/>
<organism evidence="2 3">
    <name type="scientific">Aspergillus aculeatus (strain ATCC 16872 / CBS 172.66 / WB 5094)</name>
    <dbReference type="NCBI Taxonomy" id="690307"/>
    <lineage>
        <taxon>Eukaryota</taxon>
        <taxon>Fungi</taxon>
        <taxon>Dikarya</taxon>
        <taxon>Ascomycota</taxon>
        <taxon>Pezizomycotina</taxon>
        <taxon>Eurotiomycetes</taxon>
        <taxon>Eurotiomycetidae</taxon>
        <taxon>Eurotiales</taxon>
        <taxon>Aspergillaceae</taxon>
        <taxon>Aspergillus</taxon>
        <taxon>Aspergillus subgen. Circumdati</taxon>
    </lineage>
</organism>
<feature type="region of interest" description="Disordered" evidence="1">
    <location>
        <begin position="43"/>
        <end position="66"/>
    </location>
</feature>
<proteinExistence type="predicted"/>
<evidence type="ECO:0000313" key="2">
    <source>
        <dbReference type="EMBL" id="OJJ98721.1"/>
    </source>
</evidence>
<keyword evidence="3" id="KW-1185">Reference proteome</keyword>
<evidence type="ECO:0000256" key="1">
    <source>
        <dbReference type="SAM" id="MobiDB-lite"/>
    </source>
</evidence>
<feature type="region of interest" description="Disordered" evidence="1">
    <location>
        <begin position="428"/>
        <end position="448"/>
    </location>
</feature>
<dbReference type="VEuPathDB" id="FungiDB:ASPACDRAFT_1857217"/>
<accession>A0A1L9WRA0</accession>
<dbReference type="Proteomes" id="UP000184546">
    <property type="component" value="Unassembled WGS sequence"/>
</dbReference>
<feature type="compositionally biased region" description="Basic and acidic residues" evidence="1">
    <location>
        <begin position="347"/>
        <end position="364"/>
    </location>
</feature>
<dbReference type="EMBL" id="KV878979">
    <property type="protein sequence ID" value="OJJ98721.1"/>
    <property type="molecule type" value="Genomic_DNA"/>
</dbReference>
<evidence type="ECO:0000313" key="3">
    <source>
        <dbReference type="Proteomes" id="UP000184546"/>
    </source>
</evidence>
<protein>
    <submittedName>
        <fullName evidence="2">Uncharacterized protein</fullName>
    </submittedName>
</protein>
<dbReference type="OrthoDB" id="5421702at2759"/>
<dbReference type="RefSeq" id="XP_020055061.1">
    <property type="nucleotide sequence ID" value="XM_020197533.1"/>
</dbReference>
<feature type="region of interest" description="Disordered" evidence="1">
    <location>
        <begin position="347"/>
        <end position="390"/>
    </location>
</feature>
<dbReference type="OMA" id="DKPCASE"/>
<sequence>MDPQDVNYRARNVSAMMSNNHITSFTELEETYRKLLEPGSPFNWMDEASDDDMTSRDEISSTSSTETLTVSDEVLMHDFDEMDFDKRLEREKEEVSAGTSMDWTTTEANDESINRSHAIQRAYQSLGYNLNNFHQSQRLDTNGHGMELEEAARNDYGGLAPSPAFGEDMESAEVRLIRVEIDHEFNAREAYMHHVDESESVHHFNWLGDPVPQQSRTPPAISLFFQLTDPKVPRAGDELRLKALLKNAMIYIDPVVVDLETRGQKLPGTITDFIEWASKLTFRYYSPHGWWRNDPTVTNDECLQDPGNPYDYLLEDFGVATGFVQNAKFPSTRGWFERQRSRLAELEQTDQNRHFRKEKEESRKPSPLRESVTCEPDEAPPQITASTDNSLESFPTRMRIMDHVPQSGAKTGLRQDPHSPDLYTLTLLPELSEEEEEMQSSPEGGTGL</sequence>
<reference evidence="3" key="1">
    <citation type="journal article" date="2017" name="Genome Biol.">
        <title>Comparative genomics reveals high biological diversity and specific adaptations in the industrially and medically important fungal genus Aspergillus.</title>
        <authorList>
            <person name="de Vries R.P."/>
            <person name="Riley R."/>
            <person name="Wiebenga A."/>
            <person name="Aguilar-Osorio G."/>
            <person name="Amillis S."/>
            <person name="Uchima C.A."/>
            <person name="Anderluh G."/>
            <person name="Asadollahi M."/>
            <person name="Askin M."/>
            <person name="Barry K."/>
            <person name="Battaglia E."/>
            <person name="Bayram O."/>
            <person name="Benocci T."/>
            <person name="Braus-Stromeyer S.A."/>
            <person name="Caldana C."/>
            <person name="Canovas D."/>
            <person name="Cerqueira G.C."/>
            <person name="Chen F."/>
            <person name="Chen W."/>
            <person name="Choi C."/>
            <person name="Clum A."/>
            <person name="Dos Santos R.A."/>
            <person name="Damasio A.R."/>
            <person name="Diallinas G."/>
            <person name="Emri T."/>
            <person name="Fekete E."/>
            <person name="Flipphi M."/>
            <person name="Freyberg S."/>
            <person name="Gallo A."/>
            <person name="Gournas C."/>
            <person name="Habgood R."/>
            <person name="Hainaut M."/>
            <person name="Harispe M.L."/>
            <person name="Henrissat B."/>
            <person name="Hilden K.S."/>
            <person name="Hope R."/>
            <person name="Hossain A."/>
            <person name="Karabika E."/>
            <person name="Karaffa L."/>
            <person name="Karanyi Z."/>
            <person name="Krasevec N."/>
            <person name="Kuo A."/>
            <person name="Kusch H."/>
            <person name="LaButti K."/>
            <person name="Lagendijk E.L."/>
            <person name="Lapidus A."/>
            <person name="Levasseur A."/>
            <person name="Lindquist E."/>
            <person name="Lipzen A."/>
            <person name="Logrieco A.F."/>
            <person name="MacCabe A."/>
            <person name="Maekelae M.R."/>
            <person name="Malavazi I."/>
            <person name="Melin P."/>
            <person name="Meyer V."/>
            <person name="Mielnichuk N."/>
            <person name="Miskei M."/>
            <person name="Molnar A.P."/>
            <person name="Mule G."/>
            <person name="Ngan C.Y."/>
            <person name="Orejas M."/>
            <person name="Orosz E."/>
            <person name="Ouedraogo J.P."/>
            <person name="Overkamp K.M."/>
            <person name="Park H.-S."/>
            <person name="Perrone G."/>
            <person name="Piumi F."/>
            <person name="Punt P.J."/>
            <person name="Ram A.F."/>
            <person name="Ramon A."/>
            <person name="Rauscher S."/>
            <person name="Record E."/>
            <person name="Riano-Pachon D.M."/>
            <person name="Robert V."/>
            <person name="Roehrig J."/>
            <person name="Ruller R."/>
            <person name="Salamov A."/>
            <person name="Salih N.S."/>
            <person name="Samson R.A."/>
            <person name="Sandor E."/>
            <person name="Sanguinetti M."/>
            <person name="Schuetze T."/>
            <person name="Sepcic K."/>
            <person name="Shelest E."/>
            <person name="Sherlock G."/>
            <person name="Sophianopoulou V."/>
            <person name="Squina F.M."/>
            <person name="Sun H."/>
            <person name="Susca A."/>
            <person name="Todd R.B."/>
            <person name="Tsang A."/>
            <person name="Unkles S.E."/>
            <person name="van de Wiele N."/>
            <person name="van Rossen-Uffink D."/>
            <person name="Oliveira J.V."/>
            <person name="Vesth T.C."/>
            <person name="Visser J."/>
            <person name="Yu J.-H."/>
            <person name="Zhou M."/>
            <person name="Andersen M.R."/>
            <person name="Archer D.B."/>
            <person name="Baker S.E."/>
            <person name="Benoit I."/>
            <person name="Brakhage A.A."/>
            <person name="Braus G.H."/>
            <person name="Fischer R."/>
            <person name="Frisvad J.C."/>
            <person name="Goldman G.H."/>
            <person name="Houbraken J."/>
            <person name="Oakley B."/>
            <person name="Pocsi I."/>
            <person name="Scazzocchio C."/>
            <person name="Seiboth B."/>
            <person name="vanKuyk P.A."/>
            <person name="Wortman J."/>
            <person name="Dyer P.S."/>
            <person name="Grigoriev I.V."/>
        </authorList>
    </citation>
    <scope>NUCLEOTIDE SEQUENCE [LARGE SCALE GENOMIC DNA]</scope>
    <source>
        <strain evidence="3">ATCC 16872 / CBS 172.66 / WB 5094</strain>
    </source>
</reference>
<feature type="compositionally biased region" description="Polar residues" evidence="1">
    <location>
        <begin position="97"/>
        <end position="107"/>
    </location>
</feature>
<feature type="compositionally biased region" description="Low complexity" evidence="1">
    <location>
        <begin position="439"/>
        <end position="448"/>
    </location>
</feature>
<name>A0A1L9WRA0_ASPA1</name>